<feature type="transmembrane region" description="Helical" evidence="1">
    <location>
        <begin position="20"/>
        <end position="39"/>
    </location>
</feature>
<name>A0ABY4W348_9PROT</name>
<gene>
    <name evidence="2" type="ORF">NBZ79_01295</name>
</gene>
<organism evidence="2 3">
    <name type="scientific">Sneathiella marina</name>
    <dbReference type="NCBI Taxonomy" id="2950108"/>
    <lineage>
        <taxon>Bacteria</taxon>
        <taxon>Pseudomonadati</taxon>
        <taxon>Pseudomonadota</taxon>
        <taxon>Alphaproteobacteria</taxon>
        <taxon>Sneathiellales</taxon>
        <taxon>Sneathiellaceae</taxon>
        <taxon>Sneathiella</taxon>
    </lineage>
</organism>
<feature type="transmembrane region" description="Helical" evidence="1">
    <location>
        <begin position="115"/>
        <end position="135"/>
    </location>
</feature>
<evidence type="ECO:0000256" key="1">
    <source>
        <dbReference type="SAM" id="Phobius"/>
    </source>
</evidence>
<proteinExistence type="predicted"/>
<keyword evidence="1" id="KW-0472">Membrane</keyword>
<reference evidence="2" key="1">
    <citation type="submission" date="2022-06" db="EMBL/GenBank/DDBJ databases">
        <title>Sneathiella actinostolidae sp. nov., isolated from a sea anemonein the Western Pacific Ocean.</title>
        <authorList>
            <person name="Wei M.J."/>
        </authorList>
    </citation>
    <scope>NUCLEOTIDE SEQUENCE</scope>
    <source>
        <strain evidence="2">PHK-P5</strain>
    </source>
</reference>
<sequence length="161" mass="18231">MARPVESAENHRTREAAALLILRLGLSWFLFVWAVNKIIEPGQYVRIWGYFHGIDIGANLPYFMGSAQIVVCIFAALGLWRFWSYGLLFLMHLVTVAVIYQSLIAPFVIEDNFPVNRNSSIALAALAGFAALWLLRHRDHWSLDEWIANKRNSPPGHSPGI</sequence>
<keyword evidence="3" id="KW-1185">Reference proteome</keyword>
<accession>A0ABY4W348</accession>
<evidence type="ECO:0000313" key="3">
    <source>
        <dbReference type="Proteomes" id="UP001056291"/>
    </source>
</evidence>
<feature type="transmembrane region" description="Helical" evidence="1">
    <location>
        <begin position="59"/>
        <end position="80"/>
    </location>
</feature>
<evidence type="ECO:0000313" key="2">
    <source>
        <dbReference type="EMBL" id="USG61611.1"/>
    </source>
</evidence>
<protein>
    <recommendedName>
        <fullName evidence="4">DoxX protein</fullName>
    </recommendedName>
</protein>
<dbReference type="EMBL" id="CP098747">
    <property type="protein sequence ID" value="USG61611.1"/>
    <property type="molecule type" value="Genomic_DNA"/>
</dbReference>
<evidence type="ECO:0008006" key="4">
    <source>
        <dbReference type="Google" id="ProtNLM"/>
    </source>
</evidence>
<dbReference type="Proteomes" id="UP001056291">
    <property type="component" value="Chromosome"/>
</dbReference>
<dbReference type="RefSeq" id="WP_251934737.1">
    <property type="nucleotide sequence ID" value="NZ_CP098747.1"/>
</dbReference>
<feature type="transmembrane region" description="Helical" evidence="1">
    <location>
        <begin position="87"/>
        <end position="109"/>
    </location>
</feature>
<keyword evidence="1" id="KW-1133">Transmembrane helix</keyword>
<keyword evidence="1" id="KW-0812">Transmembrane</keyword>